<organism evidence="2 3">
    <name type="scientific">Gigaspora rosea</name>
    <dbReference type="NCBI Taxonomy" id="44941"/>
    <lineage>
        <taxon>Eukaryota</taxon>
        <taxon>Fungi</taxon>
        <taxon>Fungi incertae sedis</taxon>
        <taxon>Mucoromycota</taxon>
        <taxon>Glomeromycotina</taxon>
        <taxon>Glomeromycetes</taxon>
        <taxon>Diversisporales</taxon>
        <taxon>Gigasporaceae</taxon>
        <taxon>Gigaspora</taxon>
    </lineage>
</organism>
<accession>A0A397UMI8</accession>
<feature type="region of interest" description="Disordered" evidence="1">
    <location>
        <begin position="148"/>
        <end position="173"/>
    </location>
</feature>
<dbReference type="EMBL" id="QKWP01001131">
    <property type="protein sequence ID" value="RIB11455.1"/>
    <property type="molecule type" value="Genomic_DNA"/>
</dbReference>
<dbReference type="AlphaFoldDB" id="A0A397UMI8"/>
<protein>
    <submittedName>
        <fullName evidence="2">Uncharacterized protein</fullName>
    </submittedName>
</protein>
<feature type="compositionally biased region" description="Basic and acidic residues" evidence="1">
    <location>
        <begin position="155"/>
        <end position="167"/>
    </location>
</feature>
<gene>
    <name evidence="2" type="ORF">C2G38_2203380</name>
</gene>
<evidence type="ECO:0000313" key="3">
    <source>
        <dbReference type="Proteomes" id="UP000266673"/>
    </source>
</evidence>
<keyword evidence="3" id="KW-1185">Reference proteome</keyword>
<name>A0A397UMI8_9GLOM</name>
<comment type="caution">
    <text evidence="2">The sequence shown here is derived from an EMBL/GenBank/DDBJ whole genome shotgun (WGS) entry which is preliminary data.</text>
</comment>
<evidence type="ECO:0000313" key="2">
    <source>
        <dbReference type="EMBL" id="RIB11455.1"/>
    </source>
</evidence>
<proteinExistence type="predicted"/>
<reference evidence="2 3" key="1">
    <citation type="submission" date="2018-06" db="EMBL/GenBank/DDBJ databases">
        <title>Comparative genomics reveals the genomic features of Rhizophagus irregularis, R. cerebriforme, R. diaphanum and Gigaspora rosea, and their symbiotic lifestyle signature.</title>
        <authorList>
            <person name="Morin E."/>
            <person name="San Clemente H."/>
            <person name="Chen E.C.H."/>
            <person name="De La Providencia I."/>
            <person name="Hainaut M."/>
            <person name="Kuo A."/>
            <person name="Kohler A."/>
            <person name="Murat C."/>
            <person name="Tang N."/>
            <person name="Roy S."/>
            <person name="Loubradou J."/>
            <person name="Henrissat B."/>
            <person name="Grigoriev I.V."/>
            <person name="Corradi N."/>
            <person name="Roux C."/>
            <person name="Martin F.M."/>
        </authorList>
    </citation>
    <scope>NUCLEOTIDE SEQUENCE [LARGE SCALE GENOMIC DNA]</scope>
    <source>
        <strain evidence="2 3">DAOM 194757</strain>
    </source>
</reference>
<sequence>MRKFWDSLKKDPKGIKSNCQALPTQQLQVATVEKFQLPFKIYPIKLEKPQQAFYIIDQKSNYINPLTQNPLTQDSNYYKYFEQAKALFKKPQRQNQNARIDRIESKINEIGQMTFQFRRIMLDNKKPIAKSNSTYRYFPLIPFQSQYASPNSDNNEDKECEYNENENRWYAPS</sequence>
<dbReference type="Proteomes" id="UP000266673">
    <property type="component" value="Unassembled WGS sequence"/>
</dbReference>
<dbReference type="OrthoDB" id="2425078at2759"/>
<evidence type="ECO:0000256" key="1">
    <source>
        <dbReference type="SAM" id="MobiDB-lite"/>
    </source>
</evidence>